<dbReference type="InterPro" id="IPR039703">
    <property type="entry name" value="Nta1"/>
</dbReference>
<feature type="domain" description="CN hydrolase" evidence="1">
    <location>
        <begin position="5"/>
        <end position="341"/>
    </location>
</feature>
<dbReference type="PANTHER" id="PTHR11750">
    <property type="entry name" value="PROTEIN N-TERMINAL AMIDASE"/>
    <property type="match status" value="1"/>
</dbReference>
<dbReference type="AlphaFoldDB" id="A0A061AXW0"/>
<protein>
    <submittedName>
        <fullName evidence="2">CYFA0S09e02784g1_1</fullName>
    </submittedName>
</protein>
<name>A0A061AXW0_CYBFA</name>
<dbReference type="PROSITE" id="PS50263">
    <property type="entry name" value="CN_HYDROLASE"/>
    <property type="match status" value="1"/>
</dbReference>
<dbReference type="GO" id="GO:0030163">
    <property type="term" value="P:protein catabolic process"/>
    <property type="evidence" value="ECO:0007669"/>
    <property type="project" value="TreeGrafter"/>
</dbReference>
<dbReference type="PhylomeDB" id="A0A061AXW0"/>
<accession>A0A061AXW0</accession>
<evidence type="ECO:0000259" key="1">
    <source>
        <dbReference type="PROSITE" id="PS50263"/>
    </source>
</evidence>
<dbReference type="SUPFAM" id="SSF56317">
    <property type="entry name" value="Carbon-nitrogen hydrolase"/>
    <property type="match status" value="1"/>
</dbReference>
<organism evidence="2">
    <name type="scientific">Cyberlindnera fabianii</name>
    <name type="common">Yeast</name>
    <name type="synonym">Hansenula fabianii</name>
    <dbReference type="NCBI Taxonomy" id="36022"/>
    <lineage>
        <taxon>Eukaryota</taxon>
        <taxon>Fungi</taxon>
        <taxon>Dikarya</taxon>
        <taxon>Ascomycota</taxon>
        <taxon>Saccharomycotina</taxon>
        <taxon>Saccharomycetes</taxon>
        <taxon>Phaffomycetales</taxon>
        <taxon>Phaffomycetaceae</taxon>
        <taxon>Cyberlindnera</taxon>
    </lineage>
</organism>
<dbReference type="EMBL" id="LK052894">
    <property type="protein sequence ID" value="CDR42401.1"/>
    <property type="molecule type" value="Genomic_DNA"/>
</dbReference>
<dbReference type="Gene3D" id="3.60.110.10">
    <property type="entry name" value="Carbon-nitrogen hydrolase"/>
    <property type="match status" value="1"/>
</dbReference>
<evidence type="ECO:0000313" key="2">
    <source>
        <dbReference type="EMBL" id="CDR42401.1"/>
    </source>
</evidence>
<gene>
    <name evidence="2" type="ORF">CYFA0S_09e02784g</name>
</gene>
<dbReference type="Pfam" id="PF00795">
    <property type="entry name" value="CN_hydrolase"/>
    <property type="match status" value="1"/>
</dbReference>
<dbReference type="InterPro" id="IPR036526">
    <property type="entry name" value="C-N_Hydrolase_sf"/>
</dbReference>
<proteinExistence type="predicted"/>
<dbReference type="VEuPathDB" id="FungiDB:BON22_2679"/>
<reference evidence="2" key="1">
    <citation type="journal article" date="2014" name="Genome Announc.">
        <title>Genome sequence of the yeast Cyberlindnera fabianii (Hansenula fabianii).</title>
        <authorList>
            <person name="Freel K.C."/>
            <person name="Sarilar V."/>
            <person name="Neuveglise C."/>
            <person name="Devillers H."/>
            <person name="Friedrich A."/>
            <person name="Schacherer J."/>
        </authorList>
    </citation>
    <scope>NUCLEOTIDE SEQUENCE</scope>
    <source>
        <strain evidence="2">YJS4271</strain>
    </source>
</reference>
<dbReference type="GO" id="GO:0008418">
    <property type="term" value="F:protein-N-terminal asparagine amidohydrolase activity"/>
    <property type="evidence" value="ECO:0007669"/>
    <property type="project" value="InterPro"/>
</dbReference>
<dbReference type="OrthoDB" id="201515at2759"/>
<dbReference type="InterPro" id="IPR003010">
    <property type="entry name" value="C-N_Hydrolase"/>
</dbReference>
<sequence>MSTRLKIATLQLNPLIGALEDNIARANSILSLAFPANGRPDLLVLPEMALCGYNYSSPQHVAPVLESLSDRGPMLKWGEEVSKKYGCFTVLGYPELKEGKIFNSAIVFGKQGEVIHNYNKSFLYETDEVWGCEEGKGFEAFELMPGVRASIGICMDLNPYKFKAPFTDFEFSQHCFDENVNLILCPMNWLHAKSPSIMEGISEDEKRVCAKTQQQEVDKIKGVYSLNATGDPIENYVEVPDYTNLQVPDYHNLNYWLLRFFPFMNHAFKKTTFKNRTTVVICNRTGVEDTITYGGTSSIVQFNGTSGLLGYNSIDLTNKSVSVLGSLGKGDEGILIRDVNL</sequence>
<dbReference type="GO" id="GO:0070773">
    <property type="term" value="F:protein-N-terminal glutamine amidohydrolase activity"/>
    <property type="evidence" value="ECO:0007669"/>
    <property type="project" value="InterPro"/>
</dbReference>
<dbReference type="PANTHER" id="PTHR11750:SF26">
    <property type="entry name" value="PROTEIN N-TERMINAL AMIDASE"/>
    <property type="match status" value="1"/>
</dbReference>